<feature type="region of interest" description="Disordered" evidence="1">
    <location>
        <begin position="1"/>
        <end position="64"/>
    </location>
</feature>
<evidence type="ECO:0000313" key="2">
    <source>
        <dbReference type="EMBL" id="TFK04900.1"/>
    </source>
</evidence>
<accession>A0A4D9EE37</accession>
<organism evidence="2 3">
    <name type="scientific">Platysternon megacephalum</name>
    <name type="common">big-headed turtle</name>
    <dbReference type="NCBI Taxonomy" id="55544"/>
    <lineage>
        <taxon>Eukaryota</taxon>
        <taxon>Metazoa</taxon>
        <taxon>Chordata</taxon>
        <taxon>Craniata</taxon>
        <taxon>Vertebrata</taxon>
        <taxon>Euteleostomi</taxon>
        <taxon>Archelosauria</taxon>
        <taxon>Testudinata</taxon>
        <taxon>Testudines</taxon>
        <taxon>Cryptodira</taxon>
        <taxon>Durocryptodira</taxon>
        <taxon>Testudinoidea</taxon>
        <taxon>Platysternidae</taxon>
        <taxon>Platysternon</taxon>
    </lineage>
</organism>
<proteinExistence type="predicted"/>
<sequence length="116" mass="11966">MALVSHTQSRGHRAVQPGRTQGLPPPHTAIAALGMARKPHVPSREHGSEVGACSRRPAAGTDMEKPVAEGAMSWVRVPGPAGIIDGLHRTPPPSVNRLHPTTAAAPTASLGVMGRA</sequence>
<reference evidence="2 3" key="1">
    <citation type="submission" date="2019-04" db="EMBL/GenBank/DDBJ databases">
        <title>Draft genome of the big-headed turtle Platysternon megacephalum.</title>
        <authorList>
            <person name="Gong S."/>
        </authorList>
    </citation>
    <scope>NUCLEOTIDE SEQUENCE [LARGE SCALE GENOMIC DNA]</scope>
    <source>
        <strain evidence="2">DO16091913</strain>
        <tissue evidence="2">Muscle</tissue>
    </source>
</reference>
<evidence type="ECO:0000256" key="1">
    <source>
        <dbReference type="SAM" id="MobiDB-lite"/>
    </source>
</evidence>
<gene>
    <name evidence="2" type="ORF">DR999_PMT12513</name>
</gene>
<dbReference type="AlphaFoldDB" id="A0A4D9EE37"/>
<feature type="region of interest" description="Disordered" evidence="1">
    <location>
        <begin position="86"/>
        <end position="116"/>
    </location>
</feature>
<evidence type="ECO:0000313" key="3">
    <source>
        <dbReference type="Proteomes" id="UP000297703"/>
    </source>
</evidence>
<keyword evidence="3" id="KW-1185">Reference proteome</keyword>
<name>A0A4D9EE37_9SAUR</name>
<reference evidence="2 3" key="2">
    <citation type="submission" date="2019-04" db="EMBL/GenBank/DDBJ databases">
        <title>The genome sequence of big-headed turtle.</title>
        <authorList>
            <person name="Gong S."/>
        </authorList>
    </citation>
    <scope>NUCLEOTIDE SEQUENCE [LARGE SCALE GENOMIC DNA]</scope>
    <source>
        <strain evidence="2">DO16091913</strain>
        <tissue evidence="2">Muscle</tissue>
    </source>
</reference>
<comment type="caution">
    <text evidence="2">The sequence shown here is derived from an EMBL/GenBank/DDBJ whole genome shotgun (WGS) entry which is preliminary data.</text>
</comment>
<dbReference type="EMBL" id="QXTE01000125">
    <property type="protein sequence ID" value="TFK04900.1"/>
    <property type="molecule type" value="Genomic_DNA"/>
</dbReference>
<dbReference type="Proteomes" id="UP000297703">
    <property type="component" value="Unassembled WGS sequence"/>
</dbReference>
<protein>
    <submittedName>
        <fullName evidence="2">PH domain leucine-rich repeat-containing protein phosphatase 2</fullName>
    </submittedName>
</protein>